<proteinExistence type="predicted"/>
<evidence type="ECO:0000313" key="1">
    <source>
        <dbReference type="EMBL" id="CAG8557227.1"/>
    </source>
</evidence>
<name>A0A9N9FTW3_9GLOM</name>
<evidence type="ECO:0000313" key="2">
    <source>
        <dbReference type="Proteomes" id="UP000789570"/>
    </source>
</evidence>
<dbReference type="OrthoDB" id="2370032at2759"/>
<dbReference type="AlphaFoldDB" id="A0A9N9FTW3"/>
<reference evidence="1" key="1">
    <citation type="submission" date="2021-06" db="EMBL/GenBank/DDBJ databases">
        <authorList>
            <person name="Kallberg Y."/>
            <person name="Tangrot J."/>
            <person name="Rosling A."/>
        </authorList>
    </citation>
    <scope>NUCLEOTIDE SEQUENCE</scope>
    <source>
        <strain evidence="1">UK204</strain>
    </source>
</reference>
<gene>
    <name evidence="1" type="ORF">FCALED_LOCUS6416</name>
</gene>
<organism evidence="1 2">
    <name type="scientific">Funneliformis caledonium</name>
    <dbReference type="NCBI Taxonomy" id="1117310"/>
    <lineage>
        <taxon>Eukaryota</taxon>
        <taxon>Fungi</taxon>
        <taxon>Fungi incertae sedis</taxon>
        <taxon>Mucoromycota</taxon>
        <taxon>Glomeromycotina</taxon>
        <taxon>Glomeromycetes</taxon>
        <taxon>Glomerales</taxon>
        <taxon>Glomeraceae</taxon>
        <taxon>Funneliformis</taxon>
    </lineage>
</organism>
<comment type="caution">
    <text evidence="1">The sequence shown here is derived from an EMBL/GenBank/DDBJ whole genome shotgun (WGS) entry which is preliminary data.</text>
</comment>
<feature type="non-terminal residue" evidence="1">
    <location>
        <position position="79"/>
    </location>
</feature>
<protein>
    <submittedName>
        <fullName evidence="1">12820_t:CDS:1</fullName>
    </submittedName>
</protein>
<dbReference type="Proteomes" id="UP000789570">
    <property type="component" value="Unassembled WGS sequence"/>
</dbReference>
<dbReference type="EMBL" id="CAJVPQ010001530">
    <property type="protein sequence ID" value="CAG8557227.1"/>
    <property type="molecule type" value="Genomic_DNA"/>
</dbReference>
<keyword evidence="2" id="KW-1185">Reference proteome</keyword>
<sequence length="79" mass="9192">MLGGLAMRLIKLAKECERAVYNRDKMQNGNYRGKQKNLVAGYMQNIMQFESSYHTNTRKRKASVAFNDEFDYLYGIVTT</sequence>
<accession>A0A9N9FTW3</accession>